<proteinExistence type="predicted"/>
<dbReference type="Proteomes" id="UP000238882">
    <property type="component" value="Unassembled WGS sequence"/>
</dbReference>
<dbReference type="AlphaFoldDB" id="A0A2S7WTB0"/>
<evidence type="ECO:0008006" key="3">
    <source>
        <dbReference type="Google" id="ProtNLM"/>
    </source>
</evidence>
<evidence type="ECO:0000313" key="2">
    <source>
        <dbReference type="Proteomes" id="UP000238882"/>
    </source>
</evidence>
<dbReference type="EMBL" id="MSCN01000001">
    <property type="protein sequence ID" value="PQJ80804.1"/>
    <property type="molecule type" value="Genomic_DNA"/>
</dbReference>
<organism evidence="1 2">
    <name type="scientific">Polaribacter porphyrae</name>
    <dbReference type="NCBI Taxonomy" id="1137780"/>
    <lineage>
        <taxon>Bacteria</taxon>
        <taxon>Pseudomonadati</taxon>
        <taxon>Bacteroidota</taxon>
        <taxon>Flavobacteriia</taxon>
        <taxon>Flavobacteriales</taxon>
        <taxon>Flavobacteriaceae</taxon>
    </lineage>
</organism>
<reference evidence="1 2" key="1">
    <citation type="submission" date="2016-12" db="EMBL/GenBank/DDBJ databases">
        <title>Trade-off between light-utilization and light-protection in marine flavobacteria.</title>
        <authorList>
            <person name="Kumagai Y."/>
            <person name="Yoshizawa S."/>
            <person name="Kogure K."/>
            <person name="Iwasaki W."/>
        </authorList>
    </citation>
    <scope>NUCLEOTIDE SEQUENCE [LARGE SCALE GENOMIC DNA]</scope>
    <source>
        <strain evidence="1 2">NBRC 108759</strain>
    </source>
</reference>
<protein>
    <recommendedName>
        <fullName evidence="3">DUF2007 domain-containing protein</fullName>
    </recommendedName>
</protein>
<evidence type="ECO:0000313" key="1">
    <source>
        <dbReference type="EMBL" id="PQJ80804.1"/>
    </source>
</evidence>
<name>A0A2S7WTB0_9FLAO</name>
<sequence length="72" mass="8542">METSYTKVFTNSTIIVKRLQNILNERNIHSRVKSDKLPGYEITNFIDELFVLNEDLNKVQPIIEQYEKEINL</sequence>
<keyword evidence="2" id="KW-1185">Reference proteome</keyword>
<accession>A0A2S7WTB0</accession>
<dbReference type="OrthoDB" id="1149279at2"/>
<comment type="caution">
    <text evidence="1">The sequence shown here is derived from an EMBL/GenBank/DDBJ whole genome shotgun (WGS) entry which is preliminary data.</text>
</comment>
<gene>
    <name evidence="1" type="ORF">BTO18_17215</name>
</gene>
<dbReference type="RefSeq" id="WP_105017411.1">
    <property type="nucleotide sequence ID" value="NZ_MSCN01000001.1"/>
</dbReference>